<dbReference type="EMBL" id="JAECZC010000029">
    <property type="protein sequence ID" value="MBH8563773.1"/>
    <property type="molecule type" value="Genomic_DNA"/>
</dbReference>
<gene>
    <name evidence="1" type="ORF">I8748_16505</name>
</gene>
<keyword evidence="2" id="KW-1185">Reference proteome</keyword>
<comment type="caution">
    <text evidence="1">The sequence shown here is derived from an EMBL/GenBank/DDBJ whole genome shotgun (WGS) entry which is preliminary data.</text>
</comment>
<dbReference type="Proteomes" id="UP000632766">
    <property type="component" value="Unassembled WGS sequence"/>
</dbReference>
<dbReference type="RefSeq" id="WP_198125638.1">
    <property type="nucleotide sequence ID" value="NZ_JAECZC010000029.1"/>
</dbReference>
<accession>A0A8J7HPY0</accession>
<sequence>MTCEEGDKPIVKYRFSGDTKDRIYKSKFAPIEVNIKETPINSSSDYKDDGYGLNIFPSTSPNNFSPVRDHKFFFIPGDLWQGFNGSPYQVAIMGCNSISFAKVANCNAHPAMAYCNCLVTSAAASYVTTNPNIKCSSSRNKRCSIEISHKGIILFQDQGNCPASYSIQCGKCPDGQHECESKTYPYYCCNSCADTASKIRNLASKVGR</sequence>
<dbReference type="AlphaFoldDB" id="A0A8J7HPY0"/>
<protein>
    <submittedName>
        <fullName evidence="1">Uncharacterized protein</fullName>
    </submittedName>
</protein>
<name>A0A8J7HPY0_9NOST</name>
<proteinExistence type="predicted"/>
<evidence type="ECO:0000313" key="2">
    <source>
        <dbReference type="Proteomes" id="UP000632766"/>
    </source>
</evidence>
<evidence type="ECO:0000313" key="1">
    <source>
        <dbReference type="EMBL" id="MBH8563773.1"/>
    </source>
</evidence>
<reference evidence="1 2" key="1">
    <citation type="journal article" date="2021" name="Int. J. Syst. Evol. Microbiol.">
        <title>Amazonocrinis nigriterrae gen. nov., sp. nov., Atlanticothrix silvestris gen. nov., sp. nov. and Dendronalium phyllosphericum gen. nov., sp. nov., nostocacean cyanobacteria from Brazilian environments.</title>
        <authorList>
            <person name="Alvarenga D.O."/>
            <person name="Andreote A.P.D."/>
            <person name="Branco L.H.Z."/>
            <person name="Delbaje E."/>
            <person name="Cruz R.B."/>
            <person name="Varani A.M."/>
            <person name="Fiore M.F."/>
        </authorList>
    </citation>
    <scope>NUCLEOTIDE SEQUENCE [LARGE SCALE GENOMIC DNA]</scope>
    <source>
        <strain evidence="1 2">CENA67</strain>
    </source>
</reference>
<organism evidence="1 2">
    <name type="scientific">Amazonocrinis nigriterrae CENA67</name>
    <dbReference type="NCBI Taxonomy" id="2794033"/>
    <lineage>
        <taxon>Bacteria</taxon>
        <taxon>Bacillati</taxon>
        <taxon>Cyanobacteriota</taxon>
        <taxon>Cyanophyceae</taxon>
        <taxon>Nostocales</taxon>
        <taxon>Nostocaceae</taxon>
        <taxon>Amazonocrinis</taxon>
        <taxon>Amazonocrinis nigriterrae</taxon>
    </lineage>
</organism>